<dbReference type="Proteomes" id="UP000027195">
    <property type="component" value="Unassembled WGS sequence"/>
</dbReference>
<feature type="transmembrane region" description="Helical" evidence="1">
    <location>
        <begin position="163"/>
        <end position="182"/>
    </location>
</feature>
<gene>
    <name evidence="2" type="ORF">BOTBODRAFT_178750</name>
</gene>
<keyword evidence="1" id="KW-0812">Transmembrane</keyword>
<feature type="transmembrane region" description="Helical" evidence="1">
    <location>
        <begin position="102"/>
        <end position="120"/>
    </location>
</feature>
<dbReference type="HOGENOM" id="CLU_1467922_0_0_1"/>
<sequence length="197" mass="20558">MTTQSNTTLDLEAQSIDVGQPDGAGEETWLARQRVSFVNHATETWQRVKVLFRGFVGVVGAPMSSVTELNWYGAASFIVGFAIIAAGAPLPATGTASPVRKAAAACIAASAAVGMMSWAVAQVRLRVETTPIDEINSGRLVRGGGFGLLLGGVMVLLDVVPQARYVVGAVVIILVSAAVLFFRAHVDMTGRDSPSSV</sequence>
<feature type="transmembrane region" description="Helical" evidence="1">
    <location>
        <begin position="140"/>
        <end position="157"/>
    </location>
</feature>
<evidence type="ECO:0000256" key="1">
    <source>
        <dbReference type="SAM" id="Phobius"/>
    </source>
</evidence>
<keyword evidence="1" id="KW-1133">Transmembrane helix</keyword>
<feature type="transmembrane region" description="Helical" evidence="1">
    <location>
        <begin position="71"/>
        <end position="90"/>
    </location>
</feature>
<keyword evidence="3" id="KW-1185">Reference proteome</keyword>
<evidence type="ECO:0000313" key="3">
    <source>
        <dbReference type="Proteomes" id="UP000027195"/>
    </source>
</evidence>
<accession>A0A067M585</accession>
<reference evidence="3" key="1">
    <citation type="journal article" date="2014" name="Proc. Natl. Acad. Sci. U.S.A.">
        <title>Extensive sampling of basidiomycete genomes demonstrates inadequacy of the white-rot/brown-rot paradigm for wood decay fungi.</title>
        <authorList>
            <person name="Riley R."/>
            <person name="Salamov A.A."/>
            <person name="Brown D.W."/>
            <person name="Nagy L.G."/>
            <person name="Floudas D."/>
            <person name="Held B.W."/>
            <person name="Levasseur A."/>
            <person name="Lombard V."/>
            <person name="Morin E."/>
            <person name="Otillar R."/>
            <person name="Lindquist E.A."/>
            <person name="Sun H."/>
            <person name="LaButti K.M."/>
            <person name="Schmutz J."/>
            <person name="Jabbour D."/>
            <person name="Luo H."/>
            <person name="Baker S.E."/>
            <person name="Pisabarro A.G."/>
            <person name="Walton J.D."/>
            <person name="Blanchette R.A."/>
            <person name="Henrissat B."/>
            <person name="Martin F."/>
            <person name="Cullen D."/>
            <person name="Hibbett D.S."/>
            <person name="Grigoriev I.V."/>
        </authorList>
    </citation>
    <scope>NUCLEOTIDE SEQUENCE [LARGE SCALE GENOMIC DNA]</scope>
    <source>
        <strain evidence="3">FD-172 SS1</strain>
    </source>
</reference>
<organism evidence="2 3">
    <name type="scientific">Botryobasidium botryosum (strain FD-172 SS1)</name>
    <dbReference type="NCBI Taxonomy" id="930990"/>
    <lineage>
        <taxon>Eukaryota</taxon>
        <taxon>Fungi</taxon>
        <taxon>Dikarya</taxon>
        <taxon>Basidiomycota</taxon>
        <taxon>Agaricomycotina</taxon>
        <taxon>Agaricomycetes</taxon>
        <taxon>Cantharellales</taxon>
        <taxon>Botryobasidiaceae</taxon>
        <taxon>Botryobasidium</taxon>
    </lineage>
</organism>
<keyword evidence="1" id="KW-0472">Membrane</keyword>
<evidence type="ECO:0000313" key="2">
    <source>
        <dbReference type="EMBL" id="KDQ09835.1"/>
    </source>
</evidence>
<dbReference type="EMBL" id="KL198074">
    <property type="protein sequence ID" value="KDQ09835.1"/>
    <property type="molecule type" value="Genomic_DNA"/>
</dbReference>
<proteinExistence type="predicted"/>
<dbReference type="InParanoid" id="A0A067M585"/>
<name>A0A067M585_BOTB1</name>
<dbReference type="AlphaFoldDB" id="A0A067M585"/>
<protein>
    <submittedName>
        <fullName evidence="2">Uncharacterized protein</fullName>
    </submittedName>
</protein>